<dbReference type="InterPro" id="IPR000182">
    <property type="entry name" value="GNAT_dom"/>
</dbReference>
<name>A0A7K1TXW0_9BACT</name>
<organism evidence="2 3">
    <name type="scientific">Chitinophaga tropicalis</name>
    <dbReference type="NCBI Taxonomy" id="2683588"/>
    <lineage>
        <taxon>Bacteria</taxon>
        <taxon>Pseudomonadati</taxon>
        <taxon>Bacteroidota</taxon>
        <taxon>Chitinophagia</taxon>
        <taxon>Chitinophagales</taxon>
        <taxon>Chitinophagaceae</taxon>
        <taxon>Chitinophaga</taxon>
    </lineage>
</organism>
<sequence length="174" mass="20095">MFFIESERLKLLPLTHELLLLLYRSDRSEMENVLGLTPSRMQVDPLYQEEITDALINFWLPQTLDYPDRYEWYTNWEIILKDTNTSIGGIGFAGYPDENGEAEVGYMLDQQHQGLGYAAEALETIVNWAFTNKEVNVVNARTPVDNTPSRKLLEKVGFAERETGEGLVKYQKQR</sequence>
<dbReference type="SUPFAM" id="SSF55729">
    <property type="entry name" value="Acyl-CoA N-acyltransferases (Nat)"/>
    <property type="match status" value="1"/>
</dbReference>
<dbReference type="InterPro" id="IPR051531">
    <property type="entry name" value="N-acetyltransferase"/>
</dbReference>
<comment type="caution">
    <text evidence="2">The sequence shown here is derived from an EMBL/GenBank/DDBJ whole genome shotgun (WGS) entry which is preliminary data.</text>
</comment>
<keyword evidence="3" id="KW-1185">Reference proteome</keyword>
<dbReference type="Gene3D" id="3.40.630.30">
    <property type="match status" value="1"/>
</dbReference>
<dbReference type="PROSITE" id="PS51186">
    <property type="entry name" value="GNAT"/>
    <property type="match status" value="1"/>
</dbReference>
<dbReference type="Pfam" id="PF13302">
    <property type="entry name" value="Acetyltransf_3"/>
    <property type="match status" value="1"/>
</dbReference>
<dbReference type="RefSeq" id="WP_157304022.1">
    <property type="nucleotide sequence ID" value="NZ_WRXN01000001.1"/>
</dbReference>
<dbReference type="EMBL" id="WRXN01000001">
    <property type="protein sequence ID" value="MVT06625.1"/>
    <property type="molecule type" value="Genomic_DNA"/>
</dbReference>
<dbReference type="PANTHER" id="PTHR43792">
    <property type="entry name" value="GNAT FAMILY, PUTATIVE (AFU_ORTHOLOGUE AFUA_3G00765)-RELATED-RELATED"/>
    <property type="match status" value="1"/>
</dbReference>
<accession>A0A7K1TXW0</accession>
<feature type="domain" description="N-acetyltransferase" evidence="1">
    <location>
        <begin position="41"/>
        <end position="174"/>
    </location>
</feature>
<reference evidence="2 3" key="1">
    <citation type="submission" date="2019-12" db="EMBL/GenBank/DDBJ databases">
        <title>Chitinophaga sp. strain ysch24 (GDMCC 1.1355), whole genome shotgun sequence.</title>
        <authorList>
            <person name="Zhang X."/>
        </authorList>
    </citation>
    <scope>NUCLEOTIDE SEQUENCE [LARGE SCALE GENOMIC DNA]</scope>
    <source>
        <strain evidence="3">ysch24</strain>
    </source>
</reference>
<dbReference type="AlphaFoldDB" id="A0A7K1TXW0"/>
<proteinExistence type="predicted"/>
<dbReference type="CDD" id="cd04301">
    <property type="entry name" value="NAT_SF"/>
    <property type="match status" value="1"/>
</dbReference>
<gene>
    <name evidence="2" type="ORF">GO493_00015</name>
</gene>
<dbReference type="InterPro" id="IPR016181">
    <property type="entry name" value="Acyl_CoA_acyltransferase"/>
</dbReference>
<evidence type="ECO:0000313" key="2">
    <source>
        <dbReference type="EMBL" id="MVT06625.1"/>
    </source>
</evidence>
<keyword evidence="2" id="KW-0808">Transferase</keyword>
<dbReference type="Proteomes" id="UP000461730">
    <property type="component" value="Unassembled WGS sequence"/>
</dbReference>
<dbReference type="GO" id="GO:0016747">
    <property type="term" value="F:acyltransferase activity, transferring groups other than amino-acyl groups"/>
    <property type="evidence" value="ECO:0007669"/>
    <property type="project" value="InterPro"/>
</dbReference>
<dbReference type="PANTHER" id="PTHR43792:SF13">
    <property type="entry name" value="ACETYLTRANSFERASE"/>
    <property type="match status" value="1"/>
</dbReference>
<protein>
    <submittedName>
        <fullName evidence="2">GNAT family N-acetyltransferase</fullName>
    </submittedName>
</protein>
<evidence type="ECO:0000313" key="3">
    <source>
        <dbReference type="Proteomes" id="UP000461730"/>
    </source>
</evidence>
<evidence type="ECO:0000259" key="1">
    <source>
        <dbReference type="PROSITE" id="PS51186"/>
    </source>
</evidence>